<keyword evidence="1" id="KW-1133">Transmembrane helix</keyword>
<feature type="transmembrane region" description="Helical" evidence="1">
    <location>
        <begin position="48"/>
        <end position="68"/>
    </location>
</feature>
<keyword evidence="3" id="KW-1185">Reference proteome</keyword>
<reference evidence="2 3" key="1">
    <citation type="submission" date="2016-10" db="EMBL/GenBank/DDBJ databases">
        <authorList>
            <person name="de Groot N.N."/>
        </authorList>
    </citation>
    <scope>NUCLEOTIDE SEQUENCE [LARGE SCALE GENOMIC DNA]</scope>
    <source>
        <strain evidence="2 3">DSM 6793</strain>
    </source>
</reference>
<sequence>MNIISFFIGVVAALLLIVSIYVPSLIWLSGMALPIATLGAFIGAMSKYYKVGAALNLLVIVLILWWFWTAENILPIDVNFK</sequence>
<gene>
    <name evidence="2" type="ORF">SAMN05421780_107110</name>
</gene>
<dbReference type="Proteomes" id="UP000199514">
    <property type="component" value="Unassembled WGS sequence"/>
</dbReference>
<keyword evidence="1" id="KW-0472">Membrane</keyword>
<dbReference type="EMBL" id="FOLE01000007">
    <property type="protein sequence ID" value="SFC61412.1"/>
    <property type="molecule type" value="Genomic_DNA"/>
</dbReference>
<accession>A0A1I1KMA3</accession>
<keyword evidence="1" id="KW-0812">Transmembrane</keyword>
<evidence type="ECO:0000313" key="3">
    <source>
        <dbReference type="Proteomes" id="UP000199514"/>
    </source>
</evidence>
<organism evidence="2 3">
    <name type="scientific">Flexibacter flexilis DSM 6793</name>
    <dbReference type="NCBI Taxonomy" id="927664"/>
    <lineage>
        <taxon>Bacteria</taxon>
        <taxon>Pseudomonadati</taxon>
        <taxon>Bacteroidota</taxon>
        <taxon>Cytophagia</taxon>
        <taxon>Cytophagales</taxon>
        <taxon>Flexibacteraceae</taxon>
        <taxon>Flexibacter</taxon>
    </lineage>
</organism>
<feature type="transmembrane region" description="Helical" evidence="1">
    <location>
        <begin position="6"/>
        <end position="28"/>
    </location>
</feature>
<dbReference type="AlphaFoldDB" id="A0A1I1KMA3"/>
<protein>
    <submittedName>
        <fullName evidence="2">Uncharacterized protein</fullName>
    </submittedName>
</protein>
<dbReference type="RefSeq" id="WP_091513213.1">
    <property type="nucleotide sequence ID" value="NZ_FOLE01000007.1"/>
</dbReference>
<evidence type="ECO:0000256" key="1">
    <source>
        <dbReference type="SAM" id="Phobius"/>
    </source>
</evidence>
<evidence type="ECO:0000313" key="2">
    <source>
        <dbReference type="EMBL" id="SFC61412.1"/>
    </source>
</evidence>
<name>A0A1I1KMA3_9BACT</name>
<proteinExistence type="predicted"/>
<dbReference type="STRING" id="927664.SAMN05421780_107110"/>